<dbReference type="RefSeq" id="WP_246145298.1">
    <property type="nucleotide sequence ID" value="NZ_BJYM01000035.1"/>
</dbReference>
<dbReference type="GO" id="GO:0000287">
    <property type="term" value="F:magnesium ion binding"/>
    <property type="evidence" value="ECO:0007669"/>
    <property type="project" value="TreeGrafter"/>
</dbReference>
<dbReference type="PROSITE" id="PS01229">
    <property type="entry name" value="COF_2"/>
    <property type="match status" value="1"/>
</dbReference>
<sequence length="248" mass="27581">MDDMTKAIKLIALDMDGTLLTPELEVSKRNKEAIQEALNQGIQVVLSTGRGFQGCYPYAKELNLQTFLITANGGEVWTVEKELLRQKLLANDIVEKLYAVTEEVGIRRWMISTEKVFYDDEFVNIQDYQWLKFGCASEDQEKLNEVKRRLAGFSGLELTNSLPTNIEINPEGVSKADALDFLCKRTGISMEEVMAVGDSLNDVKMIQEAAVGVAMGNAQEKIKEVADAITSSNMEDGVGKAIEKFALR</sequence>
<dbReference type="CDD" id="cd07516">
    <property type="entry name" value="HAD_Pase"/>
    <property type="match status" value="1"/>
</dbReference>
<dbReference type="SUPFAM" id="SSF56784">
    <property type="entry name" value="HAD-like"/>
    <property type="match status" value="1"/>
</dbReference>
<dbReference type="Proteomes" id="UP000321558">
    <property type="component" value="Unassembled WGS sequence"/>
</dbReference>
<name>A0A511ZR46_9BACI</name>
<gene>
    <name evidence="1" type="primary">ycsE_2</name>
    <name evidence="1" type="ORF">OSO01_46620</name>
</gene>
<dbReference type="PROSITE" id="PS01228">
    <property type="entry name" value="COF_1"/>
    <property type="match status" value="1"/>
</dbReference>
<dbReference type="PANTHER" id="PTHR10000:SF55">
    <property type="entry name" value="5-AMINO-6-(5-PHOSPHO-D-RIBITYLAMINO)URACIL PHOSPHATASE YCSE"/>
    <property type="match status" value="1"/>
</dbReference>
<dbReference type="GO" id="GO:0005829">
    <property type="term" value="C:cytosol"/>
    <property type="evidence" value="ECO:0007669"/>
    <property type="project" value="TreeGrafter"/>
</dbReference>
<dbReference type="SFLD" id="SFLDS00003">
    <property type="entry name" value="Haloacid_Dehalogenase"/>
    <property type="match status" value="1"/>
</dbReference>
<protein>
    <submittedName>
        <fullName evidence="1">5-amino-6-(5-phospho-D-ribitylamino)uracil phosphatase YcsE</fullName>
    </submittedName>
</protein>
<dbReference type="NCBIfam" id="TIGR01484">
    <property type="entry name" value="HAD-SF-IIB"/>
    <property type="match status" value="1"/>
</dbReference>
<reference evidence="1 2" key="1">
    <citation type="submission" date="2019-07" db="EMBL/GenBank/DDBJ databases">
        <title>Whole genome shotgun sequence of Oceanobacillus sojae NBRC 105379.</title>
        <authorList>
            <person name="Hosoyama A."/>
            <person name="Uohara A."/>
            <person name="Ohji S."/>
            <person name="Ichikawa N."/>
        </authorList>
    </citation>
    <scope>NUCLEOTIDE SEQUENCE [LARGE SCALE GENOMIC DNA]</scope>
    <source>
        <strain evidence="1 2">NBRC 105379</strain>
    </source>
</reference>
<dbReference type="GO" id="GO:0016791">
    <property type="term" value="F:phosphatase activity"/>
    <property type="evidence" value="ECO:0007669"/>
    <property type="project" value="TreeGrafter"/>
</dbReference>
<dbReference type="AlphaFoldDB" id="A0A511ZR46"/>
<dbReference type="EMBL" id="BJYM01000035">
    <property type="protein sequence ID" value="GEN89923.1"/>
    <property type="molecule type" value="Genomic_DNA"/>
</dbReference>
<dbReference type="InterPro" id="IPR036412">
    <property type="entry name" value="HAD-like_sf"/>
</dbReference>
<dbReference type="InterPro" id="IPR006379">
    <property type="entry name" value="HAD-SF_hydro_IIB"/>
</dbReference>
<dbReference type="InterPro" id="IPR023214">
    <property type="entry name" value="HAD_sf"/>
</dbReference>
<accession>A0A511ZR46</accession>
<comment type="caution">
    <text evidence="1">The sequence shown here is derived from an EMBL/GenBank/DDBJ whole genome shotgun (WGS) entry which is preliminary data.</text>
</comment>
<evidence type="ECO:0000313" key="1">
    <source>
        <dbReference type="EMBL" id="GEN89923.1"/>
    </source>
</evidence>
<dbReference type="Gene3D" id="3.30.1240.10">
    <property type="match status" value="1"/>
</dbReference>
<dbReference type="STRING" id="582851.GCA_900162665_01183"/>
<proteinExistence type="predicted"/>
<dbReference type="Pfam" id="PF08282">
    <property type="entry name" value="Hydrolase_3"/>
    <property type="match status" value="1"/>
</dbReference>
<dbReference type="SFLD" id="SFLDG01140">
    <property type="entry name" value="C2.B:_Phosphomannomutase_and_P"/>
    <property type="match status" value="1"/>
</dbReference>
<dbReference type="Gene3D" id="3.40.50.1000">
    <property type="entry name" value="HAD superfamily/HAD-like"/>
    <property type="match status" value="1"/>
</dbReference>
<dbReference type="PANTHER" id="PTHR10000">
    <property type="entry name" value="PHOSPHOSERINE PHOSPHATASE"/>
    <property type="match status" value="1"/>
</dbReference>
<evidence type="ECO:0000313" key="2">
    <source>
        <dbReference type="Proteomes" id="UP000321558"/>
    </source>
</evidence>
<dbReference type="SFLD" id="SFLDG01144">
    <property type="entry name" value="C2.B.4:_PGP_Like"/>
    <property type="match status" value="1"/>
</dbReference>
<keyword evidence="2" id="KW-1185">Reference proteome</keyword>
<organism evidence="1 2">
    <name type="scientific">Oceanobacillus sojae</name>
    <dbReference type="NCBI Taxonomy" id="582851"/>
    <lineage>
        <taxon>Bacteria</taxon>
        <taxon>Bacillati</taxon>
        <taxon>Bacillota</taxon>
        <taxon>Bacilli</taxon>
        <taxon>Bacillales</taxon>
        <taxon>Bacillaceae</taxon>
        <taxon>Oceanobacillus</taxon>
    </lineage>
</organism>